<accession>A0A1F6C588</accession>
<dbReference type="InterPro" id="IPR036402">
    <property type="entry name" value="EF-Ts_dimer_sf"/>
</dbReference>
<dbReference type="AlphaFoldDB" id="A0A1F6C588"/>
<dbReference type="Pfam" id="PF00889">
    <property type="entry name" value="EF_TS"/>
    <property type="match status" value="1"/>
</dbReference>
<dbReference type="InterPro" id="IPR018101">
    <property type="entry name" value="Transl_elong_Ts_CS"/>
</dbReference>
<feature type="region of interest" description="Involved in Mg(2+) ion dislocation from EF-Tu" evidence="3">
    <location>
        <begin position="22"/>
        <end position="25"/>
    </location>
</feature>
<dbReference type="HAMAP" id="MF_00050">
    <property type="entry name" value="EF_Ts"/>
    <property type="match status" value="1"/>
</dbReference>
<evidence type="ECO:0000256" key="2">
    <source>
        <dbReference type="ARBA" id="ARBA00022917"/>
    </source>
</evidence>
<reference evidence="6 7" key="1">
    <citation type="journal article" date="2016" name="Nat. Commun.">
        <title>Thousands of microbial genomes shed light on interconnected biogeochemical processes in an aquifer system.</title>
        <authorList>
            <person name="Anantharaman K."/>
            <person name="Brown C.T."/>
            <person name="Hug L.A."/>
            <person name="Sharon I."/>
            <person name="Castelle C.J."/>
            <person name="Probst A.J."/>
            <person name="Thomas B.C."/>
            <person name="Singh A."/>
            <person name="Wilkins M.J."/>
            <person name="Karaoz U."/>
            <person name="Brodie E.L."/>
            <person name="Williams K.H."/>
            <person name="Hubbard S.S."/>
            <person name="Banfield J.F."/>
        </authorList>
    </citation>
    <scope>NUCLEOTIDE SEQUENCE [LARGE SCALE GENOMIC DNA]</scope>
    <source>
        <strain evidence="7">RIFCSPLOWO2_12_FULL_64_10</strain>
    </source>
</reference>
<evidence type="ECO:0000313" key="7">
    <source>
        <dbReference type="Proteomes" id="UP000178606"/>
    </source>
</evidence>
<dbReference type="GO" id="GO:0003746">
    <property type="term" value="F:translation elongation factor activity"/>
    <property type="evidence" value="ECO:0007669"/>
    <property type="project" value="UniProtKB-UniRule"/>
</dbReference>
<dbReference type="InterPro" id="IPR001816">
    <property type="entry name" value="Transl_elong_EFTs/EF1B"/>
</dbReference>
<comment type="similarity">
    <text evidence="3">Belongs to the EF-Ts family.</text>
</comment>
<dbReference type="PROSITE" id="PS01127">
    <property type="entry name" value="EF_TS_2"/>
    <property type="match status" value="1"/>
</dbReference>
<gene>
    <name evidence="3" type="primary">tsf</name>
    <name evidence="6" type="ORF">A3F84_23300</name>
</gene>
<evidence type="ECO:0000259" key="5">
    <source>
        <dbReference type="Pfam" id="PF00889"/>
    </source>
</evidence>
<name>A0A1F6C588_HANXR</name>
<evidence type="ECO:0000313" key="6">
    <source>
        <dbReference type="EMBL" id="OGG44320.1"/>
    </source>
</evidence>
<dbReference type="SUPFAM" id="SSF54713">
    <property type="entry name" value="Elongation factor Ts (EF-Ts), dimerisation domain"/>
    <property type="match status" value="1"/>
</dbReference>
<evidence type="ECO:0000256" key="1">
    <source>
        <dbReference type="ARBA" id="ARBA00022768"/>
    </source>
</evidence>
<keyword evidence="2 3" id="KW-0648">Protein biosynthesis</keyword>
<feature type="region of interest" description="Disordered" evidence="4">
    <location>
        <begin position="45"/>
        <end position="67"/>
    </location>
</feature>
<dbReference type="GO" id="GO:0005737">
    <property type="term" value="C:cytoplasm"/>
    <property type="evidence" value="ECO:0007669"/>
    <property type="project" value="UniProtKB-SubCell"/>
</dbReference>
<protein>
    <recommendedName>
        <fullName evidence="3">Elongation factor Ts</fullName>
        <shortName evidence="3">EF-Ts</shortName>
    </recommendedName>
</protein>
<keyword evidence="3" id="KW-0963">Cytoplasm</keyword>
<evidence type="ECO:0000256" key="3">
    <source>
        <dbReference type="HAMAP-Rule" id="MF_00050"/>
    </source>
</evidence>
<dbReference type="Gene3D" id="3.30.479.20">
    <property type="entry name" value="Elongation factor Ts, dimerisation domain"/>
    <property type="match status" value="1"/>
</dbReference>
<dbReference type="PANTHER" id="PTHR11741:SF0">
    <property type="entry name" value="ELONGATION FACTOR TS, MITOCHONDRIAL"/>
    <property type="match status" value="1"/>
</dbReference>
<comment type="subcellular location">
    <subcellularLocation>
        <location evidence="3">Cytoplasm</location>
    </subcellularLocation>
</comment>
<proteinExistence type="inferred from homology"/>
<dbReference type="InterPro" id="IPR014039">
    <property type="entry name" value="Transl_elong_EFTs/EF1B_dimer"/>
</dbReference>
<keyword evidence="1 3" id="KW-0251">Elongation factor</keyword>
<dbReference type="EMBL" id="MFKF01000407">
    <property type="protein sequence ID" value="OGG44320.1"/>
    <property type="molecule type" value="Genomic_DNA"/>
</dbReference>
<sequence length="109" mass="11807">MVEAYIHGEGRIGVLVELNCETDFVARTPDFRALAHDIALQVAATDPSSLGDDDASPSSSASDPDALPLLKQPFIKDPGRTVADLIRDVAATTRENIVLRRFERFELGA</sequence>
<feature type="domain" description="Translation elongation factor EFTs/EF1B dimerisation" evidence="5">
    <location>
        <begin position="13"/>
        <end position="106"/>
    </location>
</feature>
<dbReference type="PANTHER" id="PTHR11741">
    <property type="entry name" value="ELONGATION FACTOR TS"/>
    <property type="match status" value="1"/>
</dbReference>
<evidence type="ECO:0000256" key="4">
    <source>
        <dbReference type="SAM" id="MobiDB-lite"/>
    </source>
</evidence>
<dbReference type="Proteomes" id="UP000178606">
    <property type="component" value="Unassembled WGS sequence"/>
</dbReference>
<feature type="compositionally biased region" description="Low complexity" evidence="4">
    <location>
        <begin position="46"/>
        <end position="67"/>
    </location>
</feature>
<comment type="function">
    <text evidence="3">Associates with the EF-Tu.GDP complex and induces the exchange of GDP to GTP. It remains bound to the aminoacyl-tRNA.EF-Tu.GTP complex up to the GTP hydrolysis stage on the ribosome.</text>
</comment>
<organism evidence="6 7">
    <name type="scientific">Handelsmanbacteria sp. (strain RIFCSPLOWO2_12_FULL_64_10)</name>
    <dbReference type="NCBI Taxonomy" id="1817868"/>
    <lineage>
        <taxon>Bacteria</taxon>
        <taxon>Candidatus Handelsmaniibacteriota</taxon>
    </lineage>
</organism>
<comment type="caution">
    <text evidence="6">The sequence shown here is derived from an EMBL/GenBank/DDBJ whole genome shotgun (WGS) entry which is preliminary data.</text>
</comment>